<comment type="caution">
    <text evidence="2">The sequence shown here is derived from an EMBL/GenBank/DDBJ whole genome shotgun (WGS) entry which is preliminary data.</text>
</comment>
<dbReference type="EMBL" id="JWZT01002859">
    <property type="protein sequence ID" value="KII68418.1"/>
    <property type="molecule type" value="Genomic_DNA"/>
</dbReference>
<evidence type="ECO:0000313" key="2">
    <source>
        <dbReference type="EMBL" id="KII68418.1"/>
    </source>
</evidence>
<dbReference type="Pfam" id="PF03184">
    <property type="entry name" value="DDE_1"/>
    <property type="match status" value="1"/>
</dbReference>
<keyword evidence="3" id="KW-1185">Reference proteome</keyword>
<gene>
    <name evidence="2" type="ORF">RF11_02119</name>
</gene>
<feature type="domain" description="DDE-1" evidence="1">
    <location>
        <begin position="23"/>
        <end position="159"/>
    </location>
</feature>
<evidence type="ECO:0000313" key="3">
    <source>
        <dbReference type="Proteomes" id="UP000031668"/>
    </source>
</evidence>
<dbReference type="Proteomes" id="UP000031668">
    <property type="component" value="Unassembled WGS sequence"/>
</dbReference>
<dbReference type="GO" id="GO:0005634">
    <property type="term" value="C:nucleus"/>
    <property type="evidence" value="ECO:0007669"/>
    <property type="project" value="TreeGrafter"/>
</dbReference>
<protein>
    <submittedName>
        <fullName evidence="2">Jerky protein-like protein</fullName>
    </submittedName>
</protein>
<organism evidence="2 3">
    <name type="scientific">Thelohanellus kitauei</name>
    <name type="common">Myxosporean</name>
    <dbReference type="NCBI Taxonomy" id="669202"/>
    <lineage>
        <taxon>Eukaryota</taxon>
        <taxon>Metazoa</taxon>
        <taxon>Cnidaria</taxon>
        <taxon>Myxozoa</taxon>
        <taxon>Myxosporea</taxon>
        <taxon>Bivalvulida</taxon>
        <taxon>Platysporina</taxon>
        <taxon>Myxobolidae</taxon>
        <taxon>Thelohanellus</taxon>
    </lineage>
</organism>
<dbReference type="AlphaFoldDB" id="A0A0C2JGM5"/>
<dbReference type="OrthoDB" id="125347at2759"/>
<dbReference type="GO" id="GO:0003677">
    <property type="term" value="F:DNA binding"/>
    <property type="evidence" value="ECO:0007669"/>
    <property type="project" value="TreeGrafter"/>
</dbReference>
<dbReference type="PANTHER" id="PTHR19303:SF56">
    <property type="entry name" value="TIGGER TRANSPOSABLE ELEMENT-DERIVED PROTEIN 5"/>
    <property type="match status" value="1"/>
</dbReference>
<proteinExistence type="predicted"/>
<dbReference type="InterPro" id="IPR050863">
    <property type="entry name" value="CenT-Element_Derived"/>
</dbReference>
<evidence type="ECO:0000259" key="1">
    <source>
        <dbReference type="Pfam" id="PF03184"/>
    </source>
</evidence>
<dbReference type="PANTHER" id="PTHR19303">
    <property type="entry name" value="TRANSPOSON"/>
    <property type="match status" value="1"/>
</dbReference>
<accession>A0A0C2JGM5</accession>
<dbReference type="OMA" id="MIPDRTH"/>
<name>A0A0C2JGM5_THEKT</name>
<dbReference type="InterPro" id="IPR004875">
    <property type="entry name" value="DDE_SF_endonuclease_dom"/>
</dbReference>
<reference evidence="2 3" key="1">
    <citation type="journal article" date="2014" name="Genome Biol. Evol.">
        <title>The genome of the myxosporean Thelohanellus kitauei shows adaptations to nutrient acquisition within its fish host.</title>
        <authorList>
            <person name="Yang Y."/>
            <person name="Xiong J."/>
            <person name="Zhou Z."/>
            <person name="Huo F."/>
            <person name="Miao W."/>
            <person name="Ran C."/>
            <person name="Liu Y."/>
            <person name="Zhang J."/>
            <person name="Feng J."/>
            <person name="Wang M."/>
            <person name="Wang M."/>
            <person name="Wang L."/>
            <person name="Yao B."/>
        </authorList>
    </citation>
    <scope>NUCLEOTIDE SEQUENCE [LARGE SCALE GENOMIC DNA]</scope>
    <source>
        <strain evidence="2">Wuqing</strain>
    </source>
</reference>
<sequence>MIPDRTHTVKTDVKKTLGFKQAKNRLTLMLACNGSGAHKLKPLEIGKFKSPRCLHHVNQENLPVIYRNSARAWMTASLFEEWFFQLFVPDVKIHLRRQNLPEKAILLLDNSAAHPQDDVLKTTDGQIKVLYLPKNTTSKIQPCDAGIIHALRSVYKRSLF</sequence>